<evidence type="ECO:0000313" key="1">
    <source>
        <dbReference type="EMBL" id="EEY68852.1"/>
    </source>
</evidence>
<dbReference type="Proteomes" id="UP000006643">
    <property type="component" value="Unassembled WGS sequence"/>
</dbReference>
<organism evidence="1 2">
    <name type="scientific">Phytophthora infestans (strain T30-4)</name>
    <name type="common">Potato late blight agent</name>
    <dbReference type="NCBI Taxonomy" id="403677"/>
    <lineage>
        <taxon>Eukaryota</taxon>
        <taxon>Sar</taxon>
        <taxon>Stramenopiles</taxon>
        <taxon>Oomycota</taxon>
        <taxon>Peronosporomycetes</taxon>
        <taxon>Peronosporales</taxon>
        <taxon>Peronosporaceae</taxon>
        <taxon>Phytophthora</taxon>
    </lineage>
</organism>
<dbReference type="VEuPathDB" id="FungiDB:PITG_18757"/>
<name>D0NZ65_PHYIT</name>
<accession>D0NZ65</accession>
<gene>
    <name evidence="1" type="ORF">PITG_18757</name>
</gene>
<dbReference type="AlphaFoldDB" id="D0NZ65"/>
<dbReference type="KEGG" id="pif:PITG_18757"/>
<proteinExistence type="predicted"/>
<keyword evidence="2" id="KW-1185">Reference proteome</keyword>
<dbReference type="GeneID" id="9477295"/>
<dbReference type="EMBL" id="DS028193">
    <property type="protein sequence ID" value="EEY68852.1"/>
    <property type="molecule type" value="Genomic_DNA"/>
</dbReference>
<dbReference type="HOGENOM" id="CLU_2202190_0_0_1"/>
<dbReference type="InParanoid" id="D0NZ65"/>
<evidence type="ECO:0000313" key="2">
    <source>
        <dbReference type="Proteomes" id="UP000006643"/>
    </source>
</evidence>
<sequence length="108" mass="12310">MPFYFHCICPNFKKQPSVVLKDLVEPQCRAQRLIRQVEICRNPPSSYPAIEISKSTALARDTSLLREIYVLDNVASDDSNLLNWLSDLLYSEDYPNPEKSVSSSSMVI</sequence>
<reference evidence="2" key="1">
    <citation type="journal article" date="2009" name="Nature">
        <title>Genome sequence and analysis of the Irish potato famine pathogen Phytophthora infestans.</title>
        <authorList>
            <consortium name="The Broad Institute Genome Sequencing Platform"/>
            <person name="Haas B.J."/>
            <person name="Kamoun S."/>
            <person name="Zody M.C."/>
            <person name="Jiang R.H."/>
            <person name="Handsaker R.E."/>
            <person name="Cano L.M."/>
            <person name="Grabherr M."/>
            <person name="Kodira C.D."/>
            <person name="Raffaele S."/>
            <person name="Torto-Alalibo T."/>
            <person name="Bozkurt T.O."/>
            <person name="Ah-Fong A.M."/>
            <person name="Alvarado L."/>
            <person name="Anderson V.L."/>
            <person name="Armstrong M.R."/>
            <person name="Avrova A."/>
            <person name="Baxter L."/>
            <person name="Beynon J."/>
            <person name="Boevink P.C."/>
            <person name="Bollmann S.R."/>
            <person name="Bos J.I."/>
            <person name="Bulone V."/>
            <person name="Cai G."/>
            <person name="Cakir C."/>
            <person name="Carrington J.C."/>
            <person name="Chawner M."/>
            <person name="Conti L."/>
            <person name="Costanzo S."/>
            <person name="Ewan R."/>
            <person name="Fahlgren N."/>
            <person name="Fischbach M.A."/>
            <person name="Fugelstad J."/>
            <person name="Gilroy E.M."/>
            <person name="Gnerre S."/>
            <person name="Green P.J."/>
            <person name="Grenville-Briggs L.J."/>
            <person name="Griffith J."/>
            <person name="Grunwald N.J."/>
            <person name="Horn K."/>
            <person name="Horner N.R."/>
            <person name="Hu C.H."/>
            <person name="Huitema E."/>
            <person name="Jeong D.H."/>
            <person name="Jones A.M."/>
            <person name="Jones J.D."/>
            <person name="Jones R.W."/>
            <person name="Karlsson E.K."/>
            <person name="Kunjeti S.G."/>
            <person name="Lamour K."/>
            <person name="Liu Z."/>
            <person name="Ma L."/>
            <person name="Maclean D."/>
            <person name="Chibucos M.C."/>
            <person name="McDonald H."/>
            <person name="McWalters J."/>
            <person name="Meijer H.J."/>
            <person name="Morgan W."/>
            <person name="Morris P.F."/>
            <person name="Munro C.A."/>
            <person name="O'Neill K."/>
            <person name="Ospina-Giraldo M."/>
            <person name="Pinzon A."/>
            <person name="Pritchard L."/>
            <person name="Ramsahoye B."/>
            <person name="Ren Q."/>
            <person name="Restrepo S."/>
            <person name="Roy S."/>
            <person name="Sadanandom A."/>
            <person name="Savidor A."/>
            <person name="Schornack S."/>
            <person name="Schwartz D.C."/>
            <person name="Schumann U.D."/>
            <person name="Schwessinger B."/>
            <person name="Seyer L."/>
            <person name="Sharpe T."/>
            <person name="Silvar C."/>
            <person name="Song J."/>
            <person name="Studholme D.J."/>
            <person name="Sykes S."/>
            <person name="Thines M."/>
            <person name="van de Vondervoort P.J."/>
            <person name="Phuntumart V."/>
            <person name="Wawra S."/>
            <person name="Weide R."/>
            <person name="Win J."/>
            <person name="Young C."/>
            <person name="Zhou S."/>
            <person name="Fry W."/>
            <person name="Meyers B.C."/>
            <person name="van West P."/>
            <person name="Ristaino J."/>
            <person name="Govers F."/>
            <person name="Birch P.R."/>
            <person name="Whisson S.C."/>
            <person name="Judelson H.S."/>
            <person name="Nusbaum C."/>
        </authorList>
    </citation>
    <scope>NUCLEOTIDE SEQUENCE [LARGE SCALE GENOMIC DNA]</scope>
    <source>
        <strain evidence="2">T30-4</strain>
    </source>
</reference>
<protein>
    <submittedName>
        <fullName evidence="1">Uncharacterized protein</fullName>
    </submittedName>
</protein>
<dbReference type="RefSeq" id="XP_002997402.1">
    <property type="nucleotide sequence ID" value="XM_002997356.1"/>
</dbReference>